<sequence length="389" mass="44410">MKKKFKCQYLLFISLAFLAFSCKQEEKKSDNKKKDLAQVKTYSNPLDVEFGDPYILNDGDGKFFMYGTGGGVKNGFATYSSNDLVNWEFEGQVYKGNDEDSWAIGSFWAPEVYKFNNKYYMFFSAQWRKNPSDELENFKIGVAVADQPTGPFKEVSDEPLFDPGYPVIDANVFQDDDGKFYLYYSRVAYKHPVETEISEWAREKGWFDEIEESWVYGIELKPDFSGVIGEPQLLLRPPKKMDEDNAEWESLSVTTREVNRRWTEGSFTFKHNGIYYMMYSANFYGGPNYAVGYATAPSPLGPYQKADHNPILAKNIEKGGNVTGTGHNSLVFSKDSTKIYAVYHGRTKSTGDERVVFIDRLRILENGKLQAEGPTTTDQPLPFLTNETE</sequence>
<keyword evidence="5 8" id="KW-0326">Glycosidase</keyword>
<feature type="active site" description="Proton acceptor" evidence="6">
    <location>
        <position position="52"/>
    </location>
</feature>
<dbReference type="OrthoDB" id="1016412at2"/>
<dbReference type="PANTHER" id="PTHR43772:SF2">
    <property type="entry name" value="PUTATIVE (AFU_ORTHOLOGUE AFUA_2G04480)-RELATED"/>
    <property type="match status" value="1"/>
</dbReference>
<keyword evidence="2" id="KW-0624">Polysaccharide degradation</keyword>
<evidence type="ECO:0000256" key="7">
    <source>
        <dbReference type="PIRSR" id="PIRSR606710-2"/>
    </source>
</evidence>
<evidence type="ECO:0000313" key="11">
    <source>
        <dbReference type="EMBL" id="PKD19074.1"/>
    </source>
</evidence>
<evidence type="ECO:0000256" key="10">
    <source>
        <dbReference type="SAM" id="SignalP"/>
    </source>
</evidence>
<dbReference type="PROSITE" id="PS51257">
    <property type="entry name" value="PROKAR_LIPOPROTEIN"/>
    <property type="match status" value="1"/>
</dbReference>
<organism evidence="11 12">
    <name type="scientific">Salegentibacter salinarum</name>
    <dbReference type="NCBI Taxonomy" id="447422"/>
    <lineage>
        <taxon>Bacteria</taxon>
        <taxon>Pseudomonadati</taxon>
        <taxon>Bacteroidota</taxon>
        <taxon>Flavobacteriia</taxon>
        <taxon>Flavobacteriales</taxon>
        <taxon>Flavobacteriaceae</taxon>
        <taxon>Salegentibacter</taxon>
    </lineage>
</organism>
<proteinExistence type="inferred from homology"/>
<evidence type="ECO:0000256" key="5">
    <source>
        <dbReference type="ARBA" id="ARBA00023295"/>
    </source>
</evidence>
<dbReference type="EMBL" id="LKTS01000017">
    <property type="protein sequence ID" value="PKD19074.1"/>
    <property type="molecule type" value="Genomic_DNA"/>
</dbReference>
<dbReference type="Pfam" id="PF04616">
    <property type="entry name" value="Glyco_hydro_43"/>
    <property type="match status" value="1"/>
</dbReference>
<evidence type="ECO:0000256" key="9">
    <source>
        <dbReference type="SAM" id="MobiDB-lite"/>
    </source>
</evidence>
<comment type="similarity">
    <text evidence="1 8">Belongs to the glycosyl hydrolase 43 family.</text>
</comment>
<dbReference type="InterPro" id="IPR023296">
    <property type="entry name" value="Glyco_hydro_beta-prop_sf"/>
</dbReference>
<dbReference type="CDD" id="cd08991">
    <property type="entry name" value="GH43_HoAraf43-like"/>
    <property type="match status" value="1"/>
</dbReference>
<feature type="region of interest" description="Disordered" evidence="9">
    <location>
        <begin position="369"/>
        <end position="389"/>
    </location>
</feature>
<dbReference type="STRING" id="447422.SAMN05660903_03488"/>
<dbReference type="GO" id="GO:0045493">
    <property type="term" value="P:xylan catabolic process"/>
    <property type="evidence" value="ECO:0007669"/>
    <property type="project" value="UniProtKB-KW"/>
</dbReference>
<evidence type="ECO:0000256" key="6">
    <source>
        <dbReference type="PIRSR" id="PIRSR606710-1"/>
    </source>
</evidence>
<dbReference type="Proteomes" id="UP000232673">
    <property type="component" value="Unassembled WGS sequence"/>
</dbReference>
<keyword evidence="10" id="KW-0732">Signal</keyword>
<dbReference type="GO" id="GO:0004553">
    <property type="term" value="F:hydrolase activity, hydrolyzing O-glycosyl compounds"/>
    <property type="evidence" value="ECO:0007669"/>
    <property type="project" value="InterPro"/>
</dbReference>
<dbReference type="Gene3D" id="2.115.10.20">
    <property type="entry name" value="Glycosyl hydrolase domain, family 43"/>
    <property type="match status" value="1"/>
</dbReference>
<keyword evidence="12" id="KW-1185">Reference proteome</keyword>
<feature type="signal peptide" evidence="10">
    <location>
        <begin position="1"/>
        <end position="19"/>
    </location>
</feature>
<evidence type="ECO:0000256" key="2">
    <source>
        <dbReference type="ARBA" id="ARBA00022651"/>
    </source>
</evidence>
<evidence type="ECO:0000313" key="12">
    <source>
        <dbReference type="Proteomes" id="UP000232673"/>
    </source>
</evidence>
<keyword evidence="2" id="KW-0858">Xylan degradation</keyword>
<evidence type="ECO:0000256" key="4">
    <source>
        <dbReference type="ARBA" id="ARBA00023277"/>
    </source>
</evidence>
<feature type="active site" description="Proton donor" evidence="6">
    <location>
        <position position="264"/>
    </location>
</feature>
<dbReference type="SUPFAM" id="SSF75005">
    <property type="entry name" value="Arabinanase/levansucrase/invertase"/>
    <property type="match status" value="1"/>
</dbReference>
<comment type="caution">
    <text evidence="11">The sequence shown here is derived from an EMBL/GenBank/DDBJ whole genome shotgun (WGS) entry which is preliminary data.</text>
</comment>
<keyword evidence="4" id="KW-0119">Carbohydrate metabolism</keyword>
<gene>
    <name evidence="11" type="ORF">APR41_16815</name>
</gene>
<accession>A0A2N0TWF9</accession>
<feature type="compositionally biased region" description="Polar residues" evidence="9">
    <location>
        <begin position="373"/>
        <end position="389"/>
    </location>
</feature>
<name>A0A2N0TWF9_9FLAO</name>
<reference evidence="11 12" key="1">
    <citation type="submission" date="2015-10" db="EMBL/GenBank/DDBJ databases">
        <title>Draft genome sequence of Salegentibacter salinarum KCTC 12975.</title>
        <authorList>
            <person name="Lin W."/>
            <person name="Zheng Q."/>
        </authorList>
    </citation>
    <scope>NUCLEOTIDE SEQUENCE [LARGE SCALE GENOMIC DNA]</scope>
    <source>
        <strain evidence="11 12">KCTC 12975</strain>
    </source>
</reference>
<dbReference type="InterPro" id="IPR006710">
    <property type="entry name" value="Glyco_hydro_43"/>
</dbReference>
<evidence type="ECO:0000256" key="8">
    <source>
        <dbReference type="RuleBase" id="RU361187"/>
    </source>
</evidence>
<dbReference type="PANTHER" id="PTHR43772">
    <property type="entry name" value="ENDO-1,4-BETA-XYLANASE"/>
    <property type="match status" value="1"/>
</dbReference>
<evidence type="ECO:0000256" key="1">
    <source>
        <dbReference type="ARBA" id="ARBA00009865"/>
    </source>
</evidence>
<feature type="site" description="Important for catalytic activity, responsible for pKa modulation of the active site Glu and correct orientation of both the proton donor and substrate" evidence="7">
    <location>
        <position position="169"/>
    </location>
</feature>
<dbReference type="AlphaFoldDB" id="A0A2N0TWF9"/>
<keyword evidence="3 8" id="KW-0378">Hydrolase</keyword>
<protein>
    <submittedName>
        <fullName evidence="11">Glycoside hydrolase</fullName>
    </submittedName>
</protein>
<dbReference type="RefSeq" id="WP_079714462.1">
    <property type="nucleotide sequence ID" value="NZ_FUZC01000020.1"/>
</dbReference>
<evidence type="ECO:0000256" key="3">
    <source>
        <dbReference type="ARBA" id="ARBA00022801"/>
    </source>
</evidence>
<feature type="chain" id="PRO_5014987605" evidence="10">
    <location>
        <begin position="20"/>
        <end position="389"/>
    </location>
</feature>
<dbReference type="InterPro" id="IPR052176">
    <property type="entry name" value="Glycosyl_Hydrlase_43_Enz"/>
</dbReference>